<reference evidence="4" key="1">
    <citation type="journal article" date="2019" name="Int. J. Syst. Evol. Microbiol.">
        <title>The Global Catalogue of Microorganisms (GCM) 10K type strain sequencing project: providing services to taxonomists for standard genome sequencing and annotation.</title>
        <authorList>
            <consortium name="The Broad Institute Genomics Platform"/>
            <consortium name="The Broad Institute Genome Sequencing Center for Infectious Disease"/>
            <person name="Wu L."/>
            <person name="Ma J."/>
        </authorList>
    </citation>
    <scope>NUCLEOTIDE SEQUENCE [LARGE SCALE GENOMIC DNA]</scope>
    <source>
        <strain evidence="4">JCM 13006</strain>
    </source>
</reference>
<feature type="region of interest" description="Disordered" evidence="1">
    <location>
        <begin position="1"/>
        <end position="58"/>
    </location>
</feature>
<feature type="transmembrane region" description="Helical" evidence="2">
    <location>
        <begin position="96"/>
        <end position="116"/>
    </location>
</feature>
<feature type="region of interest" description="Disordered" evidence="1">
    <location>
        <begin position="174"/>
        <end position="214"/>
    </location>
</feature>
<evidence type="ECO:0000313" key="4">
    <source>
        <dbReference type="Proteomes" id="UP001501752"/>
    </source>
</evidence>
<dbReference type="RefSeq" id="WP_345698278.1">
    <property type="nucleotide sequence ID" value="NZ_BAABIS010000001.1"/>
</dbReference>
<feature type="compositionally biased region" description="Pro residues" evidence="1">
    <location>
        <begin position="28"/>
        <end position="42"/>
    </location>
</feature>
<dbReference type="Proteomes" id="UP001501752">
    <property type="component" value="Unassembled WGS sequence"/>
</dbReference>
<feature type="compositionally biased region" description="Low complexity" evidence="1">
    <location>
        <begin position="43"/>
        <end position="55"/>
    </location>
</feature>
<accession>A0ABP9DSY4</accession>
<evidence type="ECO:0000256" key="2">
    <source>
        <dbReference type="SAM" id="Phobius"/>
    </source>
</evidence>
<keyword evidence="4" id="KW-1185">Reference proteome</keyword>
<organism evidence="3 4">
    <name type="scientific">Kitasatospora terrestris</name>
    <dbReference type="NCBI Taxonomy" id="258051"/>
    <lineage>
        <taxon>Bacteria</taxon>
        <taxon>Bacillati</taxon>
        <taxon>Actinomycetota</taxon>
        <taxon>Actinomycetes</taxon>
        <taxon>Kitasatosporales</taxon>
        <taxon>Streptomycetaceae</taxon>
        <taxon>Kitasatospora</taxon>
    </lineage>
</organism>
<proteinExistence type="predicted"/>
<evidence type="ECO:0000313" key="3">
    <source>
        <dbReference type="EMBL" id="GAA4858847.1"/>
    </source>
</evidence>
<sequence>MSNNDTTPAQPEPAKPVFEKPAAGSPGDPAPTDPTPADPTPAGPTAAAGTAPDTDVWALPSAPTADLLTGQPGDVWAVPAELQPRPRRDRTAVRRLVAAAAVLLVTATATAVAVTLPDRTDVPGLATPNDGRYTFPDLALPPLPVDGKLPMDVKGRHQADLRGLLLPAPKEALPEPATAASPSATVSASPGASASAAPASPSATASSASPAASLPPVVGHWVTCDTEGTLGRNAEEVNARLTENACRAAAAQGWTAKDGTRTEIRLLRFGSQEEATDLLGLLSSMSGTKHIESSKRDALTEYPVGAGTVLARNSDARATGDIPTGRVAYLQCGDVVAVIELTNPKGVPGQAFRQLIALQSSMLG</sequence>
<keyword evidence="2" id="KW-0472">Membrane</keyword>
<dbReference type="EMBL" id="BAABIS010000001">
    <property type="protein sequence ID" value="GAA4858847.1"/>
    <property type="molecule type" value="Genomic_DNA"/>
</dbReference>
<name>A0ABP9DSY4_9ACTN</name>
<evidence type="ECO:0008006" key="5">
    <source>
        <dbReference type="Google" id="ProtNLM"/>
    </source>
</evidence>
<gene>
    <name evidence="3" type="ORF">GCM10023235_40740</name>
</gene>
<comment type="caution">
    <text evidence="3">The sequence shown here is derived from an EMBL/GenBank/DDBJ whole genome shotgun (WGS) entry which is preliminary data.</text>
</comment>
<protein>
    <recommendedName>
        <fullName evidence="5">Serine/threonine protein kinase</fullName>
    </recommendedName>
</protein>
<keyword evidence="2" id="KW-0812">Transmembrane</keyword>
<evidence type="ECO:0000256" key="1">
    <source>
        <dbReference type="SAM" id="MobiDB-lite"/>
    </source>
</evidence>
<keyword evidence="2" id="KW-1133">Transmembrane helix</keyword>